<evidence type="ECO:0000313" key="4">
    <source>
        <dbReference type="Proteomes" id="UP000663854"/>
    </source>
</evidence>
<dbReference type="InterPro" id="IPR058912">
    <property type="entry name" value="HTH_animal"/>
</dbReference>
<protein>
    <recommendedName>
        <fullName evidence="1">Helix-turn-helix domain-containing protein</fullName>
    </recommendedName>
</protein>
<evidence type="ECO:0000259" key="1">
    <source>
        <dbReference type="Pfam" id="PF26215"/>
    </source>
</evidence>
<evidence type="ECO:0000313" key="5">
    <source>
        <dbReference type="Proteomes" id="UP000663870"/>
    </source>
</evidence>
<dbReference type="PANTHER" id="PTHR21301">
    <property type="entry name" value="REVERSE TRANSCRIPTASE"/>
    <property type="match status" value="1"/>
</dbReference>
<sequence>MGLVESKETSIGNIKHIDVVSSWEHLTESGTETRLMNLLEDNANLSRQRAATALAPIIILIDGLVHSDPKRSDSPENLADNLILTAIESNEHQVTTYKDNIYKTLSKATTLATKAVQIELIAAAASGGLYFRYIDDIFLTINWPARHLFKQINRWNKFDKNIKLSENIGSTADFLDLHIENQDSQLFTTIYQKPSYEPYYLPFNSVHPLHMKKNIIFTMFLRTIRYCSTFQAHLNEREKLRMALLLSKYPNGIIDKQFDHVLSKFNIDQPLDFNNYNLIRQKIIETPIKERIPMDYGKTMFVHFTYCSNMRTFPVKFHILWNKYFGESPINEVLPVLGTRNVKNLQRQLTNTR</sequence>
<reference evidence="2" key="1">
    <citation type="submission" date="2021-02" db="EMBL/GenBank/DDBJ databases">
        <authorList>
            <person name="Nowell W R."/>
        </authorList>
    </citation>
    <scope>NUCLEOTIDE SEQUENCE</scope>
</reference>
<gene>
    <name evidence="3" type="ORF">JXQ802_LOCUS42928</name>
    <name evidence="2" type="ORF">PYM288_LOCUS27857</name>
</gene>
<comment type="caution">
    <text evidence="2">The sequence shown here is derived from an EMBL/GenBank/DDBJ whole genome shotgun (WGS) entry which is preliminary data.</text>
</comment>
<dbReference type="EMBL" id="CAJNOL010002992">
    <property type="protein sequence ID" value="CAF1540757.1"/>
    <property type="molecule type" value="Genomic_DNA"/>
</dbReference>
<evidence type="ECO:0000313" key="3">
    <source>
        <dbReference type="EMBL" id="CAF1540757.1"/>
    </source>
</evidence>
<dbReference type="EMBL" id="CAJNOH010001922">
    <property type="protein sequence ID" value="CAF1260589.1"/>
    <property type="molecule type" value="Genomic_DNA"/>
</dbReference>
<dbReference type="Proteomes" id="UP000663854">
    <property type="component" value="Unassembled WGS sequence"/>
</dbReference>
<dbReference type="AlphaFoldDB" id="A0A815ATP2"/>
<dbReference type="PANTHER" id="PTHR21301:SF10">
    <property type="entry name" value="REVERSE TRANSCRIPTASE DOMAIN-CONTAINING PROTEIN"/>
    <property type="match status" value="1"/>
</dbReference>
<dbReference type="Pfam" id="PF26215">
    <property type="entry name" value="HTH_animal"/>
    <property type="match status" value="1"/>
</dbReference>
<dbReference type="Proteomes" id="UP000663870">
    <property type="component" value="Unassembled WGS sequence"/>
</dbReference>
<organism evidence="2 4">
    <name type="scientific">Rotaria sordida</name>
    <dbReference type="NCBI Taxonomy" id="392033"/>
    <lineage>
        <taxon>Eukaryota</taxon>
        <taxon>Metazoa</taxon>
        <taxon>Spiralia</taxon>
        <taxon>Gnathifera</taxon>
        <taxon>Rotifera</taxon>
        <taxon>Eurotatoria</taxon>
        <taxon>Bdelloidea</taxon>
        <taxon>Philodinida</taxon>
        <taxon>Philodinidae</taxon>
        <taxon>Rotaria</taxon>
    </lineage>
</organism>
<name>A0A815ATP2_9BILA</name>
<feature type="domain" description="Helix-turn-helix" evidence="1">
    <location>
        <begin position="199"/>
        <end position="258"/>
    </location>
</feature>
<accession>A0A815ATP2</accession>
<proteinExistence type="predicted"/>
<evidence type="ECO:0000313" key="2">
    <source>
        <dbReference type="EMBL" id="CAF1260589.1"/>
    </source>
</evidence>
<keyword evidence="5" id="KW-1185">Reference proteome</keyword>